<evidence type="ECO:0000313" key="2">
    <source>
        <dbReference type="EMBL" id="RTR25342.1"/>
    </source>
</evidence>
<reference evidence="2 3" key="1">
    <citation type="submission" date="2018-12" db="EMBL/GenBank/DDBJ databases">
        <title>Deinococcus radiophilus ATCC 27603 genome sequencing and assembly.</title>
        <authorList>
            <person name="Maclea K.S."/>
            <person name="Maynard C.R."/>
        </authorList>
    </citation>
    <scope>NUCLEOTIDE SEQUENCE [LARGE SCALE GENOMIC DNA]</scope>
    <source>
        <strain evidence="2 3">ATCC 27603</strain>
    </source>
</reference>
<proteinExistence type="predicted"/>
<feature type="compositionally biased region" description="Basic residues" evidence="1">
    <location>
        <begin position="102"/>
        <end position="111"/>
    </location>
</feature>
<organism evidence="2 3">
    <name type="scientific">Deinococcus radiophilus</name>
    <dbReference type="NCBI Taxonomy" id="32062"/>
    <lineage>
        <taxon>Bacteria</taxon>
        <taxon>Thermotogati</taxon>
        <taxon>Deinococcota</taxon>
        <taxon>Deinococci</taxon>
        <taxon>Deinococcales</taxon>
        <taxon>Deinococcaceae</taxon>
        <taxon>Deinococcus</taxon>
    </lineage>
</organism>
<feature type="compositionally biased region" description="Low complexity" evidence="1">
    <location>
        <begin position="86"/>
        <end position="101"/>
    </location>
</feature>
<evidence type="ECO:0000313" key="3">
    <source>
        <dbReference type="Proteomes" id="UP000277766"/>
    </source>
</evidence>
<dbReference type="OrthoDB" id="74316at2"/>
<protein>
    <submittedName>
        <fullName evidence="2">Uncharacterized protein</fullName>
    </submittedName>
</protein>
<comment type="caution">
    <text evidence="2">The sequence shown here is derived from an EMBL/GenBank/DDBJ whole genome shotgun (WGS) entry which is preliminary data.</text>
</comment>
<dbReference type="Proteomes" id="UP000277766">
    <property type="component" value="Unassembled WGS sequence"/>
</dbReference>
<dbReference type="EMBL" id="RXPE01000030">
    <property type="protein sequence ID" value="RTR25342.1"/>
    <property type="molecule type" value="Genomic_DNA"/>
</dbReference>
<dbReference type="AlphaFoldDB" id="A0A431VQE1"/>
<dbReference type="InterPro" id="IPR047928">
    <property type="entry name" value="Perm_prefix_1"/>
</dbReference>
<evidence type="ECO:0000256" key="1">
    <source>
        <dbReference type="SAM" id="MobiDB-lite"/>
    </source>
</evidence>
<keyword evidence="3" id="KW-1185">Reference proteome</keyword>
<gene>
    <name evidence="2" type="ORF">EJ104_11320</name>
</gene>
<dbReference type="RefSeq" id="WP_126352888.1">
    <property type="nucleotide sequence ID" value="NZ_CP086380.1"/>
</dbReference>
<accession>A0A431VQE1</accession>
<feature type="region of interest" description="Disordered" evidence="1">
    <location>
        <begin position="81"/>
        <end position="111"/>
    </location>
</feature>
<sequence>MTAHAGVHSAALTRYLRLATLGLLGEQRQAAQDELEEHLLTRADHLHAFGLPYDQALSQALRDMGSPLLVSAGMLRVHTMPKPCQRPRGPGPQRHAAAPGAGHHRVPPRAA</sequence>
<dbReference type="NCBIfam" id="NF038403">
    <property type="entry name" value="perm_prefix_1"/>
    <property type="match status" value="1"/>
</dbReference>
<name>A0A431VQE1_9DEIO</name>